<keyword evidence="1" id="KW-0472">Membrane</keyword>
<organism evidence="3 4">
    <name type="scientific">Marilutibacter chinensis</name>
    <dbReference type="NCBI Taxonomy" id="2912247"/>
    <lineage>
        <taxon>Bacteria</taxon>
        <taxon>Pseudomonadati</taxon>
        <taxon>Pseudomonadota</taxon>
        <taxon>Gammaproteobacteria</taxon>
        <taxon>Lysobacterales</taxon>
        <taxon>Lysobacteraceae</taxon>
        <taxon>Marilutibacter</taxon>
    </lineage>
</organism>
<sequence>MGLYLVTGQPGHGKTAYALDKAFQFKKEGRAVYAHGVKDLDYEKAGFTYLDDPTQWEQLPDGSVVLLDECYTVFPNRNPGAKVPSHVEAMARHRHRGFDFILVAQQGLQLDPFLRGLYEEHVHVRQTSVFKSKTKLKRWTQYQGNTQGACNDVIDWIRPKYVFDYYTSTTLVTTKRSMPMWLRWLLVAFAFLAVVLLAVKWYFNMKIAEYTQPVPTTTTEEAATAARRGADGAAGAADLRTFETPTDYAEAHLPRFATMPWTAPIFDQRQPVTDPQLVCMSALGGVDATGQHREPSCTCLSEQGTRYEISEPECRRVARQGPVYNPYRQTQPSAPAGGVGGMPPTAMAATAAAPALSSTVISAPQMTGYGDIGERDITPAAP</sequence>
<evidence type="ECO:0000313" key="3">
    <source>
        <dbReference type="EMBL" id="MCF7220401.1"/>
    </source>
</evidence>
<evidence type="ECO:0000256" key="1">
    <source>
        <dbReference type="SAM" id="Phobius"/>
    </source>
</evidence>
<dbReference type="InterPro" id="IPR008900">
    <property type="entry name" value="Zot_N"/>
</dbReference>
<keyword evidence="4" id="KW-1185">Reference proteome</keyword>
<evidence type="ECO:0000313" key="4">
    <source>
        <dbReference type="Proteomes" id="UP001430796"/>
    </source>
</evidence>
<comment type="caution">
    <text evidence="3">The sequence shown here is derived from an EMBL/GenBank/DDBJ whole genome shotgun (WGS) entry which is preliminary data.</text>
</comment>
<keyword evidence="1" id="KW-1133">Transmembrane helix</keyword>
<protein>
    <submittedName>
        <fullName evidence="3">Zonular occludens toxin domain-containing protein</fullName>
    </submittedName>
</protein>
<dbReference type="Proteomes" id="UP001430796">
    <property type="component" value="Unassembled WGS sequence"/>
</dbReference>
<reference evidence="3" key="1">
    <citation type="submission" date="2022-01" db="EMBL/GenBank/DDBJ databases">
        <title>Lysobacter chinensis sp. nov., a bacterium isolated from cow dung compost.</title>
        <authorList>
            <person name="Liu Y."/>
        </authorList>
    </citation>
    <scope>NUCLEOTIDE SEQUENCE</scope>
    <source>
        <strain evidence="3">TLK-CK17</strain>
    </source>
</reference>
<name>A0ABS9HN12_9GAMM</name>
<feature type="domain" description="Zona occludens toxin N-terminal" evidence="2">
    <location>
        <begin position="43"/>
        <end position="170"/>
    </location>
</feature>
<dbReference type="Pfam" id="PF05707">
    <property type="entry name" value="Zot"/>
    <property type="match status" value="1"/>
</dbReference>
<dbReference type="InterPro" id="IPR027417">
    <property type="entry name" value="P-loop_NTPase"/>
</dbReference>
<dbReference type="Gene3D" id="3.40.50.300">
    <property type="entry name" value="P-loop containing nucleotide triphosphate hydrolases"/>
    <property type="match status" value="1"/>
</dbReference>
<gene>
    <name evidence="3" type="ORF">L3V18_01150</name>
</gene>
<reference evidence="3" key="2">
    <citation type="submission" date="2022-01" db="EMBL/GenBank/DDBJ databases">
        <authorList>
            <person name="Zhou L.Y."/>
        </authorList>
    </citation>
    <scope>NUCLEOTIDE SEQUENCE</scope>
    <source>
        <strain evidence="3">TLK-CK17</strain>
    </source>
</reference>
<dbReference type="RefSeq" id="WP_237052790.1">
    <property type="nucleotide sequence ID" value="NZ_JAKJPO010000001.1"/>
</dbReference>
<evidence type="ECO:0000259" key="2">
    <source>
        <dbReference type="Pfam" id="PF05707"/>
    </source>
</evidence>
<keyword evidence="1" id="KW-0812">Transmembrane</keyword>
<dbReference type="EMBL" id="JAKJPO010000001">
    <property type="protein sequence ID" value="MCF7220401.1"/>
    <property type="molecule type" value="Genomic_DNA"/>
</dbReference>
<feature type="transmembrane region" description="Helical" evidence="1">
    <location>
        <begin position="184"/>
        <end position="203"/>
    </location>
</feature>
<proteinExistence type="predicted"/>
<accession>A0ABS9HN12</accession>